<name>W9GB02_9MICO</name>
<dbReference type="Pfam" id="PF03576">
    <property type="entry name" value="Peptidase_S58"/>
    <property type="match status" value="1"/>
</dbReference>
<keyword evidence="2" id="KW-0031">Aminopeptidase</keyword>
<keyword evidence="3" id="KW-1185">Reference proteome</keyword>
<dbReference type="PATRIC" id="fig|1386089.3.peg.180"/>
<evidence type="ECO:0000313" key="2">
    <source>
        <dbReference type="EMBL" id="EWT03386.1"/>
    </source>
</evidence>
<dbReference type="InterPro" id="IPR016117">
    <property type="entry name" value="ArgJ-like_dom_sf"/>
</dbReference>
<keyword evidence="2" id="KW-0378">Hydrolase</keyword>
<organism evidence="2 3">
    <name type="scientific">Intrasporangium oryzae NRRL B-24470</name>
    <dbReference type="NCBI Taxonomy" id="1386089"/>
    <lineage>
        <taxon>Bacteria</taxon>
        <taxon>Bacillati</taxon>
        <taxon>Actinomycetota</taxon>
        <taxon>Actinomycetes</taxon>
        <taxon>Micrococcales</taxon>
        <taxon>Intrasporangiaceae</taxon>
        <taxon>Intrasporangium</taxon>
    </lineage>
</organism>
<keyword evidence="2" id="KW-0645">Protease</keyword>
<dbReference type="STRING" id="1386089.N865_16750"/>
<dbReference type="SUPFAM" id="SSF56266">
    <property type="entry name" value="DmpA/ArgJ-like"/>
    <property type="match status" value="1"/>
</dbReference>
<accession>W9GB02</accession>
<dbReference type="EMBL" id="AWSA01000002">
    <property type="protein sequence ID" value="EWT03386.1"/>
    <property type="molecule type" value="Genomic_DNA"/>
</dbReference>
<gene>
    <name evidence="2" type="ORF">N865_16750</name>
</gene>
<dbReference type="RefSeq" id="WP_034800537.1">
    <property type="nucleotide sequence ID" value="NZ_AWSA01000002.1"/>
</dbReference>
<dbReference type="PANTHER" id="PTHR36512:SF3">
    <property type="entry name" value="BLR5678 PROTEIN"/>
    <property type="match status" value="1"/>
</dbReference>
<reference evidence="2 3" key="1">
    <citation type="submission" date="2013-08" db="EMBL/GenBank/DDBJ databases">
        <title>Intrasporangium oryzae NRRL B-24470.</title>
        <authorList>
            <person name="Liu H."/>
            <person name="Wang G."/>
        </authorList>
    </citation>
    <scope>NUCLEOTIDE SEQUENCE [LARGE SCALE GENOMIC DNA]</scope>
    <source>
        <strain evidence="2 3">NRRL B-24470</strain>
    </source>
</reference>
<evidence type="ECO:0000256" key="1">
    <source>
        <dbReference type="ARBA" id="ARBA00007068"/>
    </source>
</evidence>
<dbReference type="OrthoDB" id="9770388at2"/>
<dbReference type="PANTHER" id="PTHR36512">
    <property type="entry name" value="D-AMINOPEPTIDASE"/>
    <property type="match status" value="1"/>
</dbReference>
<comment type="similarity">
    <text evidence="1">Belongs to the peptidase S58 family.</text>
</comment>
<evidence type="ECO:0000313" key="3">
    <source>
        <dbReference type="Proteomes" id="UP000019489"/>
    </source>
</evidence>
<dbReference type="eggNOG" id="COG3191">
    <property type="taxonomic scope" value="Bacteria"/>
</dbReference>
<protein>
    <submittedName>
        <fullName evidence="2">D-aminopeptidase</fullName>
    </submittedName>
</protein>
<dbReference type="AlphaFoldDB" id="W9GB02"/>
<proteinExistence type="inferred from homology"/>
<dbReference type="Proteomes" id="UP000019489">
    <property type="component" value="Unassembled WGS sequence"/>
</dbReference>
<dbReference type="InterPro" id="IPR005321">
    <property type="entry name" value="Peptidase_S58_DmpA"/>
</dbReference>
<sequence>MRARDLGIRIGDLPTGPDNAITDVDGVRVGHCTIVEGDGPLLIGRGPVRTGVTMVVPHDGNVWSEPIFAGYHRLNGNGEMTGIEWVREAGMLLSPIGITNTHSVGVVRDTLVALEVEELGADREAWALPVVGETWDGILNDVNGFHVRPDHARAAYAAASAGTVAEGAVGGGTGMICHGFKGGIGTSSRVVPADAGGFTVGVLVQANHGRRARLSVDGVPVGRLVPPEVVPTPDVPPLLQQGGGSIIGLVATDAPLLPTQCRRLAQRASFGVARTGGVGENSSGDLFLAFSTGNRGMPPCHYGDAPPLTSQVLMLSDSYVNALFDAVIEATEEAIVNALVAAQTMTGVNRVTAHALPHHLLREAMAAPVKPRS</sequence>
<dbReference type="CDD" id="cd02253">
    <property type="entry name" value="DmpA"/>
    <property type="match status" value="1"/>
</dbReference>
<comment type="caution">
    <text evidence="2">The sequence shown here is derived from an EMBL/GenBank/DDBJ whole genome shotgun (WGS) entry which is preliminary data.</text>
</comment>
<dbReference type="Gene3D" id="3.60.70.12">
    <property type="entry name" value="L-amino peptidase D-ALA esterase/amidase"/>
    <property type="match status" value="1"/>
</dbReference>
<dbReference type="GO" id="GO:0004177">
    <property type="term" value="F:aminopeptidase activity"/>
    <property type="evidence" value="ECO:0007669"/>
    <property type="project" value="UniProtKB-KW"/>
</dbReference>